<proteinExistence type="predicted"/>
<name>A0A2D2AUN1_9CAUL</name>
<keyword evidence="3" id="KW-1185">Reference proteome</keyword>
<dbReference type="Proteomes" id="UP000228945">
    <property type="component" value="Chromosome"/>
</dbReference>
<dbReference type="KEGG" id="cmb:CSW64_04370"/>
<dbReference type="EMBL" id="CP024201">
    <property type="protein sequence ID" value="ATQ41701.1"/>
    <property type="molecule type" value="Genomic_DNA"/>
</dbReference>
<keyword evidence="1" id="KW-1133">Transmembrane helix</keyword>
<gene>
    <name evidence="2" type="ORF">CSW64_04370</name>
</gene>
<evidence type="ECO:0000256" key="1">
    <source>
        <dbReference type="SAM" id="Phobius"/>
    </source>
</evidence>
<keyword evidence="1" id="KW-0472">Membrane</keyword>
<evidence type="ECO:0000313" key="2">
    <source>
        <dbReference type="EMBL" id="ATQ41701.1"/>
    </source>
</evidence>
<protein>
    <submittedName>
        <fullName evidence="2">Uncharacterized protein</fullName>
    </submittedName>
</protein>
<feature type="transmembrane region" description="Helical" evidence="1">
    <location>
        <begin position="6"/>
        <end position="27"/>
    </location>
</feature>
<organism evidence="2 3">
    <name type="scientific">Caulobacter mirabilis</name>
    <dbReference type="NCBI Taxonomy" id="69666"/>
    <lineage>
        <taxon>Bacteria</taxon>
        <taxon>Pseudomonadati</taxon>
        <taxon>Pseudomonadota</taxon>
        <taxon>Alphaproteobacteria</taxon>
        <taxon>Caulobacterales</taxon>
        <taxon>Caulobacteraceae</taxon>
        <taxon>Caulobacter</taxon>
    </lineage>
</organism>
<dbReference type="AlphaFoldDB" id="A0A2D2AUN1"/>
<sequence length="202" mass="22059">MTPAIVSIIIASLSLGISATTAWLTLFRRGRLAMTKPHVVFFGFDDVPKVTAKIFLRGLLYSTAARGQVIEGMFAKLTRTGSEQTFGFWGYGETTRLNVGSGLFVGQTGVAVNHHFVLSVHEAEYRFMAGAYTVEVFARLAGVRAPRRLQTVEIVVTDSHAKALRRHEGVLFELNPDGAGYSGHARPRPALNGGETFQFDVD</sequence>
<evidence type="ECO:0000313" key="3">
    <source>
        <dbReference type="Proteomes" id="UP000228945"/>
    </source>
</evidence>
<accession>A0A2D2AUN1</accession>
<reference evidence="2 3" key="1">
    <citation type="submission" date="2017-10" db="EMBL/GenBank/DDBJ databases">
        <title>Genome sequence of Caulobacter mirabilis FWC38.</title>
        <authorList>
            <person name="Fiebig A."/>
            <person name="Crosson S."/>
        </authorList>
    </citation>
    <scope>NUCLEOTIDE SEQUENCE [LARGE SCALE GENOMIC DNA]</scope>
    <source>
        <strain evidence="2 3">FWC 38</strain>
    </source>
</reference>
<keyword evidence="1" id="KW-0812">Transmembrane</keyword>